<evidence type="ECO:0000256" key="1">
    <source>
        <dbReference type="SAM" id="MobiDB-lite"/>
    </source>
</evidence>
<dbReference type="EMBL" id="LNKA01000001">
    <property type="protein sequence ID" value="KTC65349.1"/>
    <property type="molecule type" value="Genomic_DNA"/>
</dbReference>
<name>A0A0W0R2Q5_9GAMM</name>
<reference evidence="2 4" key="1">
    <citation type="submission" date="2015-11" db="EMBL/GenBank/DDBJ databases">
        <title>Identification of large and diverse effector repertoires of 38 Legionella species.</title>
        <authorList>
            <person name="Burstein D."/>
            <person name="Amaro F."/>
            <person name="Zusman T."/>
            <person name="Lifshitz Z."/>
            <person name="Cohen O."/>
            <person name="Gilbert J.A."/>
            <person name="Pupko T."/>
            <person name="Shuman H.A."/>
            <person name="Segal G."/>
        </authorList>
    </citation>
    <scope>NUCLEOTIDE SEQUENCE [LARGE SCALE GENOMIC DNA]</scope>
    <source>
        <strain evidence="2 4">1762-AUS-E</strain>
    </source>
</reference>
<evidence type="ECO:0000313" key="2">
    <source>
        <dbReference type="EMBL" id="KTC65349.1"/>
    </source>
</evidence>
<evidence type="ECO:0000313" key="3">
    <source>
        <dbReference type="EMBL" id="VEH84829.1"/>
    </source>
</evidence>
<dbReference type="Proteomes" id="UP000281170">
    <property type="component" value="Plasmid 9"/>
</dbReference>
<proteinExistence type="predicted"/>
<dbReference type="PATRIC" id="fig|45056.6.peg.7"/>
<dbReference type="STRING" id="45056.Lade_0007"/>
<keyword evidence="3" id="KW-0614">Plasmid</keyword>
<reference evidence="3 5" key="2">
    <citation type="submission" date="2018-12" db="EMBL/GenBank/DDBJ databases">
        <authorList>
            <consortium name="Pathogen Informatics"/>
        </authorList>
    </citation>
    <scope>NUCLEOTIDE SEQUENCE [LARGE SCALE GENOMIC DNA]</scope>
    <source>
        <strain evidence="3 5">NCTC12735</strain>
        <plasmid evidence="5">9</plasmid>
    </source>
</reference>
<evidence type="ECO:0000313" key="4">
    <source>
        <dbReference type="Proteomes" id="UP000054859"/>
    </source>
</evidence>
<geneLocation type="plasmid" evidence="3 5">
    <name>9</name>
</geneLocation>
<protein>
    <submittedName>
        <fullName evidence="2">Uncharacterized protein</fullName>
    </submittedName>
</protein>
<feature type="region of interest" description="Disordered" evidence="1">
    <location>
        <begin position="1"/>
        <end position="20"/>
    </location>
</feature>
<feature type="compositionally biased region" description="Polar residues" evidence="1">
    <location>
        <begin position="10"/>
        <end position="20"/>
    </location>
</feature>
<dbReference type="AlphaFoldDB" id="A0A0W0R2Q5"/>
<dbReference type="Proteomes" id="UP000054859">
    <property type="component" value="Unassembled WGS sequence"/>
</dbReference>
<organism evidence="2 4">
    <name type="scientific">Legionella adelaidensis</name>
    <dbReference type="NCBI Taxonomy" id="45056"/>
    <lineage>
        <taxon>Bacteria</taxon>
        <taxon>Pseudomonadati</taxon>
        <taxon>Pseudomonadota</taxon>
        <taxon>Gammaproteobacteria</taxon>
        <taxon>Legionellales</taxon>
        <taxon>Legionellaceae</taxon>
        <taxon>Legionella</taxon>
    </lineage>
</organism>
<dbReference type="KEGG" id="ladl:NCTC12735_00449"/>
<evidence type="ECO:0000313" key="5">
    <source>
        <dbReference type="Proteomes" id="UP000281170"/>
    </source>
</evidence>
<sequence>MAKNRKIKSPSIQQGKKISVKSEGSSFNKLKPIFSLEHIQKNYCISNCTKDQKAAFADALRKRSQMTWNEITQAHRHGLGQEKIAQTAIKAPLPKDITPDTNLIALRFDGKAAMVGRKEGRLFIIYWLDHDFSLYDH</sequence>
<dbReference type="EMBL" id="LR134418">
    <property type="protein sequence ID" value="VEH84829.1"/>
    <property type="molecule type" value="Genomic_DNA"/>
</dbReference>
<dbReference type="RefSeq" id="WP_065310913.1">
    <property type="nucleotide sequence ID" value="NZ_CAAAHS010000003.1"/>
</dbReference>
<keyword evidence="4" id="KW-1185">Reference proteome</keyword>
<accession>A0A0W0R2Q5</accession>
<gene>
    <name evidence="2" type="ORF">Lade_0007</name>
    <name evidence="3" type="ORF">NCTC12735_00449</name>
</gene>